<dbReference type="PANTHER" id="PTHR23040:SF1">
    <property type="entry name" value="OUTER DYNEIN ARM-DOCKING COMPLEX SUBUNIT 4"/>
    <property type="match status" value="1"/>
</dbReference>
<feature type="non-terminal residue" evidence="8">
    <location>
        <position position="1"/>
    </location>
</feature>
<comment type="subcellular location">
    <subcellularLocation>
        <location evidence="1">Cell projection</location>
        <location evidence="1">Cilium</location>
    </subcellularLocation>
    <subcellularLocation>
        <location evidence="2">Cytoplasm</location>
        <location evidence="2">Cytoskeleton</location>
    </subcellularLocation>
</comment>
<protein>
    <submittedName>
        <fullName evidence="8">Uncharacterized protein</fullName>
    </submittedName>
</protein>
<dbReference type="PANTHER" id="PTHR23040">
    <property type="match status" value="1"/>
</dbReference>
<keyword evidence="7" id="KW-0966">Cell projection</keyword>
<keyword evidence="9" id="KW-1185">Reference proteome</keyword>
<dbReference type="EMBL" id="JAMKFB020000003">
    <property type="protein sequence ID" value="KAL0197964.1"/>
    <property type="molecule type" value="Genomic_DNA"/>
</dbReference>
<evidence type="ECO:0000256" key="3">
    <source>
        <dbReference type="ARBA" id="ARBA00022490"/>
    </source>
</evidence>
<evidence type="ECO:0000313" key="8">
    <source>
        <dbReference type="EMBL" id="KAL0197964.1"/>
    </source>
</evidence>
<gene>
    <name evidence="8" type="ORF">M9458_006504</name>
</gene>
<comment type="caution">
    <text evidence="8">The sequence shown here is derived from an EMBL/GenBank/DDBJ whole genome shotgun (WGS) entry which is preliminary data.</text>
</comment>
<keyword evidence="5" id="KW-0802">TPR repeat</keyword>
<dbReference type="AlphaFoldDB" id="A0ABD0RHM9"/>
<reference evidence="8 9" key="1">
    <citation type="submission" date="2024-05" db="EMBL/GenBank/DDBJ databases">
        <title>Genome sequencing and assembly of Indian major carp, Cirrhinus mrigala (Hamilton, 1822).</title>
        <authorList>
            <person name="Mohindra V."/>
            <person name="Chowdhury L.M."/>
            <person name="Lal K."/>
            <person name="Jena J.K."/>
        </authorList>
    </citation>
    <scope>NUCLEOTIDE SEQUENCE [LARGE SCALE GENOMIC DNA]</scope>
    <source>
        <strain evidence="8">CM1030</strain>
        <tissue evidence="8">Blood</tissue>
    </source>
</reference>
<organism evidence="8 9">
    <name type="scientific">Cirrhinus mrigala</name>
    <name type="common">Mrigala</name>
    <dbReference type="NCBI Taxonomy" id="683832"/>
    <lineage>
        <taxon>Eukaryota</taxon>
        <taxon>Metazoa</taxon>
        <taxon>Chordata</taxon>
        <taxon>Craniata</taxon>
        <taxon>Vertebrata</taxon>
        <taxon>Euteleostomi</taxon>
        <taxon>Actinopterygii</taxon>
        <taxon>Neopterygii</taxon>
        <taxon>Teleostei</taxon>
        <taxon>Ostariophysi</taxon>
        <taxon>Cypriniformes</taxon>
        <taxon>Cyprinidae</taxon>
        <taxon>Labeoninae</taxon>
        <taxon>Labeonini</taxon>
        <taxon>Cirrhinus</taxon>
    </lineage>
</organism>
<evidence type="ECO:0000256" key="5">
    <source>
        <dbReference type="ARBA" id="ARBA00022803"/>
    </source>
</evidence>
<evidence type="ECO:0000256" key="2">
    <source>
        <dbReference type="ARBA" id="ARBA00004245"/>
    </source>
</evidence>
<sequence>LIVGCITYLDTRTAFWQQQKPIYARQRDRKLMQQQWNRVLHKPPSEPTRYVLNSLEEIDT</sequence>
<evidence type="ECO:0000256" key="7">
    <source>
        <dbReference type="ARBA" id="ARBA00023273"/>
    </source>
</evidence>
<dbReference type="GO" id="GO:0005929">
    <property type="term" value="C:cilium"/>
    <property type="evidence" value="ECO:0007669"/>
    <property type="project" value="UniProtKB-SubCell"/>
</dbReference>
<evidence type="ECO:0000256" key="6">
    <source>
        <dbReference type="ARBA" id="ARBA00023212"/>
    </source>
</evidence>
<name>A0ABD0RHM9_CIRMR</name>
<keyword evidence="3" id="KW-0963">Cytoplasm</keyword>
<evidence type="ECO:0000256" key="4">
    <source>
        <dbReference type="ARBA" id="ARBA00022737"/>
    </source>
</evidence>
<keyword evidence="6" id="KW-0206">Cytoskeleton</keyword>
<accession>A0ABD0RHM9</accession>
<evidence type="ECO:0000313" key="9">
    <source>
        <dbReference type="Proteomes" id="UP001529510"/>
    </source>
</evidence>
<dbReference type="GO" id="GO:0005856">
    <property type="term" value="C:cytoskeleton"/>
    <property type="evidence" value="ECO:0007669"/>
    <property type="project" value="UniProtKB-SubCell"/>
</dbReference>
<dbReference type="Proteomes" id="UP001529510">
    <property type="component" value="Unassembled WGS sequence"/>
</dbReference>
<dbReference type="InterPro" id="IPR040111">
    <property type="entry name" value="ODAD4"/>
</dbReference>
<keyword evidence="4" id="KW-0677">Repeat</keyword>
<proteinExistence type="predicted"/>
<feature type="non-terminal residue" evidence="8">
    <location>
        <position position="60"/>
    </location>
</feature>
<evidence type="ECO:0000256" key="1">
    <source>
        <dbReference type="ARBA" id="ARBA00004138"/>
    </source>
</evidence>